<comment type="caution">
    <text evidence="3">The sequence shown here is derived from an EMBL/GenBank/DDBJ whole genome shotgun (WGS) entry which is preliminary data.</text>
</comment>
<sequence>MRNTEDRRPNVKTYVSRPALGVVALLLAIVAIIVLINRSEQLQLRPASGAAHAISRAAATPPADTGQR</sequence>
<name>A0ABT8Y424_9SPHN</name>
<evidence type="ECO:0000256" key="2">
    <source>
        <dbReference type="SAM" id="Phobius"/>
    </source>
</evidence>
<organism evidence="3 4">
    <name type="scientific">Sphingomonas natans</name>
    <dbReference type="NCBI Taxonomy" id="3063330"/>
    <lineage>
        <taxon>Bacteria</taxon>
        <taxon>Pseudomonadati</taxon>
        <taxon>Pseudomonadota</taxon>
        <taxon>Alphaproteobacteria</taxon>
        <taxon>Sphingomonadales</taxon>
        <taxon>Sphingomonadaceae</taxon>
        <taxon>Sphingomonas</taxon>
    </lineage>
</organism>
<evidence type="ECO:0000256" key="1">
    <source>
        <dbReference type="SAM" id="MobiDB-lite"/>
    </source>
</evidence>
<reference evidence="3" key="1">
    <citation type="submission" date="2023-07" db="EMBL/GenBank/DDBJ databases">
        <authorList>
            <person name="Kim M."/>
        </authorList>
    </citation>
    <scope>NUCLEOTIDE SEQUENCE</scope>
    <source>
        <strain evidence="3">BIUV-7</strain>
    </source>
</reference>
<dbReference type="EMBL" id="JAUOTP010000001">
    <property type="protein sequence ID" value="MDO6413064.1"/>
    <property type="molecule type" value="Genomic_DNA"/>
</dbReference>
<gene>
    <name evidence="3" type="ORF">Q4F19_01585</name>
</gene>
<keyword evidence="2" id="KW-0472">Membrane</keyword>
<feature type="region of interest" description="Disordered" evidence="1">
    <location>
        <begin position="49"/>
        <end position="68"/>
    </location>
</feature>
<keyword evidence="2" id="KW-1133">Transmembrane helix</keyword>
<protein>
    <submittedName>
        <fullName evidence="3">Uncharacterized protein</fullName>
    </submittedName>
</protein>
<feature type="transmembrane region" description="Helical" evidence="2">
    <location>
        <begin position="15"/>
        <end position="36"/>
    </location>
</feature>
<evidence type="ECO:0000313" key="4">
    <source>
        <dbReference type="Proteomes" id="UP001169764"/>
    </source>
</evidence>
<keyword evidence="4" id="KW-1185">Reference proteome</keyword>
<evidence type="ECO:0000313" key="3">
    <source>
        <dbReference type="EMBL" id="MDO6413064.1"/>
    </source>
</evidence>
<proteinExistence type="predicted"/>
<dbReference type="RefSeq" id="WP_303539387.1">
    <property type="nucleotide sequence ID" value="NZ_JAUOTP010000001.1"/>
</dbReference>
<keyword evidence="2" id="KW-0812">Transmembrane</keyword>
<dbReference type="Proteomes" id="UP001169764">
    <property type="component" value="Unassembled WGS sequence"/>
</dbReference>
<accession>A0ABT8Y424</accession>